<evidence type="ECO:0000313" key="2">
    <source>
        <dbReference type="EMBL" id="GLI29344.1"/>
    </source>
</evidence>
<reference evidence="2" key="1">
    <citation type="submission" date="2022-12" db="EMBL/GenBank/DDBJ databases">
        <title>Reference genome sequencing for broad-spectrum identification of bacterial and archaeal isolates by mass spectrometry.</title>
        <authorList>
            <person name="Sekiguchi Y."/>
            <person name="Tourlousse D.M."/>
        </authorList>
    </citation>
    <scope>NUCLEOTIDE SEQUENCE</scope>
    <source>
        <strain evidence="2">5-2</strain>
    </source>
</reference>
<gene>
    <name evidence="2" type="ORF">BCONGLO52_01850</name>
</gene>
<feature type="compositionally biased region" description="Gly residues" evidence="1">
    <location>
        <begin position="69"/>
        <end position="92"/>
    </location>
</feature>
<sequence length="125" mass="12049">MPLGTTPRWSPSSPCCRRTSWTGTKVLARGGQPGSNSGPGLGGAQGNVALAVGTDSETTQIRRALDGAAGTGVGTGTGGGGIRGWGGGGGGSYISTAVAGSTTGHARNSSAVEGQRNAGSITITY</sequence>
<feature type="compositionally biased region" description="Gly residues" evidence="1">
    <location>
        <begin position="31"/>
        <end position="45"/>
    </location>
</feature>
<dbReference type="Proteomes" id="UP001144451">
    <property type="component" value="Unassembled WGS sequence"/>
</dbReference>
<dbReference type="EMBL" id="BSDQ01000001">
    <property type="protein sequence ID" value="GLI29344.1"/>
    <property type="molecule type" value="Genomic_DNA"/>
</dbReference>
<protein>
    <submittedName>
        <fullName evidence="2">Uncharacterized protein</fullName>
    </submittedName>
</protein>
<organism evidence="2 3">
    <name type="scientific">Brachybacterium conglomeratum</name>
    <dbReference type="NCBI Taxonomy" id="47846"/>
    <lineage>
        <taxon>Bacteria</taxon>
        <taxon>Bacillati</taxon>
        <taxon>Actinomycetota</taxon>
        <taxon>Actinomycetes</taxon>
        <taxon>Micrococcales</taxon>
        <taxon>Dermabacteraceae</taxon>
        <taxon>Brachybacterium</taxon>
    </lineage>
</organism>
<comment type="caution">
    <text evidence="2">The sequence shown here is derived from an EMBL/GenBank/DDBJ whole genome shotgun (WGS) entry which is preliminary data.</text>
</comment>
<feature type="region of interest" description="Disordered" evidence="1">
    <location>
        <begin position="26"/>
        <end position="125"/>
    </location>
</feature>
<evidence type="ECO:0000256" key="1">
    <source>
        <dbReference type="SAM" id="MobiDB-lite"/>
    </source>
</evidence>
<keyword evidence="3" id="KW-1185">Reference proteome</keyword>
<accession>A0ABQ5RBT7</accession>
<name>A0ABQ5RBT7_9MICO</name>
<feature type="compositionally biased region" description="Polar residues" evidence="1">
    <location>
        <begin position="93"/>
        <end position="125"/>
    </location>
</feature>
<proteinExistence type="predicted"/>
<evidence type="ECO:0000313" key="3">
    <source>
        <dbReference type="Proteomes" id="UP001144451"/>
    </source>
</evidence>